<dbReference type="Pfam" id="PF08495">
    <property type="entry name" value="FIST"/>
    <property type="match status" value="1"/>
</dbReference>
<dbReference type="SMART" id="SM01204">
    <property type="entry name" value="FIST_C"/>
    <property type="match status" value="1"/>
</dbReference>
<evidence type="ECO:0000313" key="4">
    <source>
        <dbReference type="Proteomes" id="UP000285575"/>
    </source>
</evidence>
<protein>
    <recommendedName>
        <fullName evidence="5">FIST domain protein</fullName>
    </recommendedName>
</protein>
<dbReference type="EMBL" id="SACR01000004">
    <property type="protein sequence ID" value="RVU45360.1"/>
    <property type="molecule type" value="Genomic_DNA"/>
</dbReference>
<evidence type="ECO:0000259" key="1">
    <source>
        <dbReference type="SMART" id="SM00897"/>
    </source>
</evidence>
<reference evidence="3 4" key="1">
    <citation type="submission" date="2019-01" db="EMBL/GenBank/DDBJ databases">
        <authorList>
            <person name="Chen W.-M."/>
        </authorList>
    </citation>
    <scope>NUCLEOTIDE SEQUENCE [LARGE SCALE GENOMIC DNA]</scope>
    <source>
        <strain evidence="3 4">KYPY4</strain>
    </source>
</reference>
<dbReference type="Proteomes" id="UP000285575">
    <property type="component" value="Unassembled WGS sequence"/>
</dbReference>
<organism evidence="3 4">
    <name type="scientific">Rubrivivax rivuli</name>
    <dbReference type="NCBI Taxonomy" id="1862385"/>
    <lineage>
        <taxon>Bacteria</taxon>
        <taxon>Pseudomonadati</taxon>
        <taxon>Pseudomonadota</taxon>
        <taxon>Betaproteobacteria</taxon>
        <taxon>Burkholderiales</taxon>
        <taxon>Sphaerotilaceae</taxon>
        <taxon>Rubrivivax</taxon>
    </lineage>
</organism>
<dbReference type="SMART" id="SM00897">
    <property type="entry name" value="FIST"/>
    <property type="match status" value="1"/>
</dbReference>
<name>A0A437RF16_9BURK</name>
<dbReference type="OrthoDB" id="9770435at2"/>
<dbReference type="InterPro" id="IPR019494">
    <property type="entry name" value="FIST_C"/>
</dbReference>
<proteinExistence type="predicted"/>
<evidence type="ECO:0000313" key="3">
    <source>
        <dbReference type="EMBL" id="RVU45360.1"/>
    </source>
</evidence>
<evidence type="ECO:0008006" key="5">
    <source>
        <dbReference type="Google" id="ProtNLM"/>
    </source>
</evidence>
<dbReference type="InterPro" id="IPR013702">
    <property type="entry name" value="FIST_domain_N"/>
</dbReference>
<gene>
    <name evidence="3" type="ORF">EOE66_14635</name>
</gene>
<dbReference type="Pfam" id="PF10442">
    <property type="entry name" value="FIST_C"/>
    <property type="match status" value="1"/>
</dbReference>
<evidence type="ECO:0000259" key="2">
    <source>
        <dbReference type="SMART" id="SM01204"/>
    </source>
</evidence>
<accession>A0A437RF16</accession>
<dbReference type="RefSeq" id="WP_128229458.1">
    <property type="nucleotide sequence ID" value="NZ_SACR01000004.1"/>
</dbReference>
<feature type="domain" description="FIST C-domain" evidence="2">
    <location>
        <begin position="219"/>
        <end position="359"/>
    </location>
</feature>
<dbReference type="PANTHER" id="PTHR40252">
    <property type="entry name" value="BLR0328 PROTEIN"/>
    <property type="match status" value="1"/>
</dbReference>
<sequence length="380" mass="39280">MKSQVLTYRLAEGWSTAPPAHMDSPQTLVLAFGSSSFAEHPAPFQALRAALPHAVILGCSTSGEISGGALSDESLSVAVAQFEHTRLRRVETAVKEAAASAAAGAELAALLAGDDLRAVFILSEGLAVNGATLVAGLVAALPPGVQVTGGLAGDGAAFSKTWVLSQDLPQRHIVSAVGLYGDRLRAHSGCDGGWMDFGPQRRITKSVGPVLHELDGKPALDLYKDYLGKLAAELPGSALLFPLSIRAPGGTGRPLVRTILGIDDAARTMTFAGDMPEGHEARLMRTTDDSLIGSAAQAMSQATEGLGNTAASLVISVSCVGRRLMLGERAEEEVEIIAERAPVSSAHVGFYSYGEIAPAGAGGACVLHNQTMTVTVFSED</sequence>
<comment type="caution">
    <text evidence="3">The sequence shown here is derived from an EMBL/GenBank/DDBJ whole genome shotgun (WGS) entry which is preliminary data.</text>
</comment>
<keyword evidence="4" id="KW-1185">Reference proteome</keyword>
<dbReference type="PANTHER" id="PTHR40252:SF2">
    <property type="entry name" value="BLR0328 PROTEIN"/>
    <property type="match status" value="1"/>
</dbReference>
<feature type="domain" description="FIST" evidence="1">
    <location>
        <begin position="25"/>
        <end position="218"/>
    </location>
</feature>
<dbReference type="AlphaFoldDB" id="A0A437RF16"/>